<dbReference type="CDD" id="cd00540">
    <property type="entry name" value="AAG"/>
    <property type="match status" value="1"/>
</dbReference>
<keyword evidence="6" id="KW-0812">Transmembrane</keyword>
<dbReference type="SUPFAM" id="SSF50486">
    <property type="entry name" value="FMT C-terminal domain-like"/>
    <property type="match status" value="1"/>
</dbReference>
<organism evidence="7 8">
    <name type="scientific">Dyella acidisoli</name>
    <dbReference type="NCBI Taxonomy" id="1867834"/>
    <lineage>
        <taxon>Bacteria</taxon>
        <taxon>Pseudomonadati</taxon>
        <taxon>Pseudomonadota</taxon>
        <taxon>Gammaproteobacteria</taxon>
        <taxon>Lysobacterales</taxon>
        <taxon>Rhodanobacteraceae</taxon>
        <taxon>Dyella</taxon>
    </lineage>
</organism>
<dbReference type="PANTHER" id="PTHR10429">
    <property type="entry name" value="DNA-3-METHYLADENINE GLYCOSYLASE"/>
    <property type="match status" value="1"/>
</dbReference>
<evidence type="ECO:0000256" key="6">
    <source>
        <dbReference type="SAM" id="Phobius"/>
    </source>
</evidence>
<evidence type="ECO:0000256" key="5">
    <source>
        <dbReference type="HAMAP-Rule" id="MF_00527"/>
    </source>
</evidence>
<dbReference type="InterPro" id="IPR003180">
    <property type="entry name" value="MPG"/>
</dbReference>
<dbReference type="Proteomes" id="UP001156670">
    <property type="component" value="Unassembled WGS sequence"/>
</dbReference>
<feature type="transmembrane region" description="Helical" evidence="6">
    <location>
        <begin position="6"/>
        <end position="28"/>
    </location>
</feature>
<comment type="caution">
    <text evidence="7">The sequence shown here is derived from an EMBL/GenBank/DDBJ whole genome shotgun (WGS) entry which is preliminary data.</text>
</comment>
<dbReference type="EMBL" id="BSOB01000053">
    <property type="protein sequence ID" value="GLQ95024.1"/>
    <property type="molecule type" value="Genomic_DNA"/>
</dbReference>
<dbReference type="PANTHER" id="PTHR10429:SF0">
    <property type="entry name" value="DNA-3-METHYLADENINE GLYCOSYLASE"/>
    <property type="match status" value="1"/>
</dbReference>
<keyword evidence="8" id="KW-1185">Reference proteome</keyword>
<keyword evidence="4 5" id="KW-0234">DNA repair</keyword>
<dbReference type="NCBIfam" id="NF002003">
    <property type="entry name" value="PRK00802.1-3"/>
    <property type="match status" value="1"/>
</dbReference>
<evidence type="ECO:0000256" key="3">
    <source>
        <dbReference type="ARBA" id="ARBA00022801"/>
    </source>
</evidence>
<proteinExistence type="inferred from homology"/>
<dbReference type="Gene3D" id="3.10.300.10">
    <property type="entry name" value="Methylpurine-DNA glycosylase (MPG)"/>
    <property type="match status" value="1"/>
</dbReference>
<evidence type="ECO:0000256" key="1">
    <source>
        <dbReference type="ARBA" id="ARBA00009232"/>
    </source>
</evidence>
<keyword evidence="3 5" id="KW-0378">Hydrolase</keyword>
<keyword evidence="2 5" id="KW-0227">DNA damage</keyword>
<dbReference type="Pfam" id="PF02245">
    <property type="entry name" value="Pur_DNA_glyco"/>
    <property type="match status" value="1"/>
</dbReference>
<evidence type="ECO:0000313" key="8">
    <source>
        <dbReference type="Proteomes" id="UP001156670"/>
    </source>
</evidence>
<sequence length="227" mass="25122">MYRSSDHIALVKLIVSIGMCISWQAYVMTIARKPKKPRTLPRSFYNRDPLIVAPELLNKVLLCHDGRAGRIVEVEAYRGADDPAAHSFRGPTPRTEVMFGTPGHMYVYFTYGMHWCANTVCGPKGAGNAVLIRALQPIAGLDLMYAARPLAKNDRQLCNGPACLTQAMSITKLQNGIDLVGGDTYAMVDDGMLPPEQLVQTTRIGLTKAVDYPWRWYVGDSAYVSKK</sequence>
<protein>
    <recommendedName>
        <fullName evidence="5">Putative 3-methyladenine DNA glycosylase</fullName>
        <ecNumber evidence="5">3.2.2.-</ecNumber>
    </recommendedName>
</protein>
<keyword evidence="6" id="KW-1133">Transmembrane helix</keyword>
<dbReference type="HAMAP" id="MF_00527">
    <property type="entry name" value="3MGH"/>
    <property type="match status" value="1"/>
</dbReference>
<dbReference type="InterPro" id="IPR011034">
    <property type="entry name" value="Formyl_transferase-like_C_sf"/>
</dbReference>
<evidence type="ECO:0000256" key="2">
    <source>
        <dbReference type="ARBA" id="ARBA00022763"/>
    </source>
</evidence>
<dbReference type="EC" id="3.2.2.-" evidence="5"/>
<comment type="similarity">
    <text evidence="1 5">Belongs to the DNA glycosylase MPG family.</text>
</comment>
<dbReference type="NCBIfam" id="TIGR00567">
    <property type="entry name" value="3mg"/>
    <property type="match status" value="1"/>
</dbReference>
<evidence type="ECO:0000256" key="4">
    <source>
        <dbReference type="ARBA" id="ARBA00023204"/>
    </source>
</evidence>
<keyword evidence="6" id="KW-0472">Membrane</keyword>
<accession>A0ABQ5XTG2</accession>
<gene>
    <name evidence="7" type="ORF">GCM10007901_39770</name>
</gene>
<reference evidence="8" key="1">
    <citation type="journal article" date="2019" name="Int. J. Syst. Evol. Microbiol.">
        <title>The Global Catalogue of Microorganisms (GCM) 10K type strain sequencing project: providing services to taxonomists for standard genome sequencing and annotation.</title>
        <authorList>
            <consortium name="The Broad Institute Genomics Platform"/>
            <consortium name="The Broad Institute Genome Sequencing Center for Infectious Disease"/>
            <person name="Wu L."/>
            <person name="Ma J."/>
        </authorList>
    </citation>
    <scope>NUCLEOTIDE SEQUENCE [LARGE SCALE GENOMIC DNA]</scope>
    <source>
        <strain evidence="8">NBRC 111980</strain>
    </source>
</reference>
<evidence type="ECO:0000313" key="7">
    <source>
        <dbReference type="EMBL" id="GLQ95024.1"/>
    </source>
</evidence>
<name>A0ABQ5XTG2_9GAMM</name>
<dbReference type="InterPro" id="IPR036995">
    <property type="entry name" value="MPG_sf"/>
</dbReference>